<comment type="caution">
    <text evidence="1">The sequence shown here is derived from an EMBL/GenBank/DDBJ whole genome shotgun (WGS) entry which is preliminary data.</text>
</comment>
<keyword evidence="2" id="KW-1185">Reference proteome</keyword>
<reference evidence="1" key="1">
    <citation type="submission" date="2023-04" db="EMBL/GenBank/DDBJ databases">
        <title>Ambrosiozyma monospora NBRC 10751.</title>
        <authorList>
            <person name="Ichikawa N."/>
            <person name="Sato H."/>
            <person name="Tonouchi N."/>
        </authorList>
    </citation>
    <scope>NUCLEOTIDE SEQUENCE</scope>
    <source>
        <strain evidence="1">NBRC 10751</strain>
    </source>
</reference>
<organism evidence="1 2">
    <name type="scientific">Ambrosiozyma monospora</name>
    <name type="common">Yeast</name>
    <name type="synonym">Endomycopsis monosporus</name>
    <dbReference type="NCBI Taxonomy" id="43982"/>
    <lineage>
        <taxon>Eukaryota</taxon>
        <taxon>Fungi</taxon>
        <taxon>Dikarya</taxon>
        <taxon>Ascomycota</taxon>
        <taxon>Saccharomycotina</taxon>
        <taxon>Pichiomycetes</taxon>
        <taxon>Pichiales</taxon>
        <taxon>Pichiaceae</taxon>
        <taxon>Ambrosiozyma</taxon>
    </lineage>
</organism>
<evidence type="ECO:0000313" key="1">
    <source>
        <dbReference type="EMBL" id="GME70638.1"/>
    </source>
</evidence>
<dbReference type="EMBL" id="BSXS01000071">
    <property type="protein sequence ID" value="GME70638.1"/>
    <property type="molecule type" value="Genomic_DNA"/>
</dbReference>
<proteinExistence type="predicted"/>
<gene>
    <name evidence="1" type="ORF">Amon02_000027200</name>
</gene>
<dbReference type="Proteomes" id="UP001165064">
    <property type="component" value="Unassembled WGS sequence"/>
</dbReference>
<name>A0ACB5SRH1_AMBMO</name>
<protein>
    <submittedName>
        <fullName evidence="1">Unnamed protein product</fullName>
    </submittedName>
</protein>
<evidence type="ECO:0000313" key="2">
    <source>
        <dbReference type="Proteomes" id="UP001165064"/>
    </source>
</evidence>
<accession>A0ACB5SRH1</accession>
<sequence length="69" mass="7982">MIVFAYTIDALTKKINIAPFTWFTYISLYALVAGVYYFMSPISFGMQGPSDDYRYLNLLDSWRISNPLP</sequence>